<evidence type="ECO:0000313" key="1">
    <source>
        <dbReference type="Proteomes" id="UP000050741"/>
    </source>
</evidence>
<organism evidence="1 2">
    <name type="scientific">Globodera pallida</name>
    <name type="common">Potato cyst nematode worm</name>
    <name type="synonym">Heterodera pallida</name>
    <dbReference type="NCBI Taxonomy" id="36090"/>
    <lineage>
        <taxon>Eukaryota</taxon>
        <taxon>Metazoa</taxon>
        <taxon>Ecdysozoa</taxon>
        <taxon>Nematoda</taxon>
        <taxon>Chromadorea</taxon>
        <taxon>Rhabditida</taxon>
        <taxon>Tylenchina</taxon>
        <taxon>Tylenchomorpha</taxon>
        <taxon>Tylenchoidea</taxon>
        <taxon>Heteroderidae</taxon>
        <taxon>Heteroderinae</taxon>
        <taxon>Globodera</taxon>
    </lineage>
</organism>
<dbReference type="WBParaSite" id="GPLIN_000500300">
    <property type="protein sequence ID" value="GPLIN_000500300"/>
    <property type="gene ID" value="GPLIN_000500300"/>
</dbReference>
<keyword evidence="1" id="KW-1185">Reference proteome</keyword>
<reference evidence="1" key="2">
    <citation type="submission" date="2014-05" db="EMBL/GenBank/DDBJ databases">
        <title>The genome and life-stage specific transcriptomes of Globodera pallida elucidate key aspects of plant parasitism by a cyst nematode.</title>
        <authorList>
            <person name="Cotton J.A."/>
            <person name="Lilley C.J."/>
            <person name="Jones L.M."/>
            <person name="Kikuchi T."/>
            <person name="Reid A.J."/>
            <person name="Thorpe P."/>
            <person name="Tsai I.J."/>
            <person name="Beasley H."/>
            <person name="Blok V."/>
            <person name="Cock P.J.A."/>
            <person name="Van den Akker S.E."/>
            <person name="Holroyd N."/>
            <person name="Hunt M."/>
            <person name="Mantelin S."/>
            <person name="Naghra H."/>
            <person name="Pain A."/>
            <person name="Palomares-Rius J.E."/>
            <person name="Zarowiecki M."/>
            <person name="Berriman M."/>
            <person name="Jones J.T."/>
            <person name="Urwin P.E."/>
        </authorList>
    </citation>
    <scope>NUCLEOTIDE SEQUENCE [LARGE SCALE GENOMIC DNA]</scope>
    <source>
        <strain evidence="1">Lindley</strain>
    </source>
</reference>
<evidence type="ECO:0000313" key="2">
    <source>
        <dbReference type="WBParaSite" id="GPLIN_000500300"/>
    </source>
</evidence>
<dbReference type="AlphaFoldDB" id="A0A183BWL4"/>
<accession>A0A183BWL4</accession>
<reference evidence="2" key="3">
    <citation type="submission" date="2016-06" db="UniProtKB">
        <authorList>
            <consortium name="WormBaseParasite"/>
        </authorList>
    </citation>
    <scope>IDENTIFICATION</scope>
</reference>
<sequence length="113" mass="12595">MAATTSLLAAARRQENAKQSVELIESLLDSDLVFPVTLTYADKEAIFTKSDFEGPKVFEFVKKAANRLALENICFFATDGAKKSVSNTKKDMTRLLVYCLINGQKMELFTCDD</sequence>
<reference evidence="1" key="1">
    <citation type="submission" date="2013-12" db="EMBL/GenBank/DDBJ databases">
        <authorList>
            <person name="Aslett M."/>
        </authorList>
    </citation>
    <scope>NUCLEOTIDE SEQUENCE [LARGE SCALE GENOMIC DNA]</scope>
    <source>
        <strain evidence="1">Lindley</strain>
    </source>
</reference>
<dbReference type="Proteomes" id="UP000050741">
    <property type="component" value="Unassembled WGS sequence"/>
</dbReference>
<name>A0A183BWL4_GLOPA</name>
<proteinExistence type="predicted"/>
<protein>
    <submittedName>
        <fullName evidence="2">General transcription factor II-I repeat domain-containing protein 2</fullName>
    </submittedName>
</protein>